<dbReference type="Proteomes" id="UP000059074">
    <property type="component" value="Unassembled WGS sequence"/>
</dbReference>
<evidence type="ECO:0000259" key="6">
    <source>
        <dbReference type="Pfam" id="PF01555"/>
    </source>
</evidence>
<sequence length="245" mass="27289">MIVHGDCLHELPLLEAGSIDMVLADPPYGMTRNRWDCRIDLQRLWPLLRRACKRSAAILITAAPPYDKVLAASNLADYRYDWVWEKTNATGHLNAKRMPLKAHENVCVFYSMQPTFNPQKSRGHRPVNTFYSRHSGSNYGAADAARSGGGSTDRYPRTVQQFKSDKQSDHRHATQKPVDLLRYLIRTYSDPGDTVLDFCMGSGSTAIACALEGRSFVGIEIDEATVSDAAKRLAAVITEDAEAQK</sequence>
<dbReference type="PANTHER" id="PTHR13370:SF3">
    <property type="entry name" value="TRNA (GUANINE(10)-N2)-METHYLTRANSFERASE HOMOLOG"/>
    <property type="match status" value="1"/>
</dbReference>
<proteinExistence type="inferred from homology"/>
<comment type="similarity">
    <text evidence="1 5">Belongs to the N(4)/N(6)-methyltransferase family.</text>
</comment>
<evidence type="ECO:0000256" key="3">
    <source>
        <dbReference type="ARBA" id="ARBA00022679"/>
    </source>
</evidence>
<dbReference type="GO" id="GO:0009007">
    <property type="term" value="F:site-specific DNA-methyltransferase (adenine-specific) activity"/>
    <property type="evidence" value="ECO:0007669"/>
    <property type="project" value="UniProtKB-EC"/>
</dbReference>
<feature type="domain" description="DNA methylase N-4/N-6" evidence="6">
    <location>
        <begin position="19"/>
        <end position="230"/>
    </location>
</feature>
<dbReference type="AlphaFoldDB" id="A0A109BL35"/>
<dbReference type="Pfam" id="PF01555">
    <property type="entry name" value="N6_N4_Mtase"/>
    <property type="match status" value="1"/>
</dbReference>
<evidence type="ECO:0000256" key="4">
    <source>
        <dbReference type="ARBA" id="ARBA00047942"/>
    </source>
</evidence>
<evidence type="ECO:0000256" key="2">
    <source>
        <dbReference type="ARBA" id="ARBA00022603"/>
    </source>
</evidence>
<dbReference type="PANTHER" id="PTHR13370">
    <property type="entry name" value="RNA METHYLASE-RELATED"/>
    <property type="match status" value="1"/>
</dbReference>
<name>A0A109BL35_HYPSL</name>
<protein>
    <recommendedName>
        <fullName evidence="5">Methyltransferase</fullName>
        <ecNumber evidence="5">2.1.1.-</ecNumber>
    </recommendedName>
</protein>
<dbReference type="STRING" id="121290.APY04_0795"/>
<dbReference type="InterPro" id="IPR002941">
    <property type="entry name" value="DNA_methylase_N4/N6"/>
</dbReference>
<comment type="caution">
    <text evidence="7">The sequence shown here is derived from an EMBL/GenBank/DDBJ whole genome shotgun (WGS) entry which is preliminary data.</text>
</comment>
<dbReference type="InterPro" id="IPR001091">
    <property type="entry name" value="RM_Methyltransferase"/>
</dbReference>
<dbReference type="InterPro" id="IPR029063">
    <property type="entry name" value="SAM-dependent_MTases_sf"/>
</dbReference>
<dbReference type="GO" id="GO:0008170">
    <property type="term" value="F:N-methyltransferase activity"/>
    <property type="evidence" value="ECO:0007669"/>
    <property type="project" value="InterPro"/>
</dbReference>
<dbReference type="GO" id="GO:0003677">
    <property type="term" value="F:DNA binding"/>
    <property type="evidence" value="ECO:0007669"/>
    <property type="project" value="InterPro"/>
</dbReference>
<dbReference type="Gene3D" id="3.40.50.150">
    <property type="entry name" value="Vaccinia Virus protein VP39"/>
    <property type="match status" value="1"/>
</dbReference>
<dbReference type="RefSeq" id="WP_068459874.1">
    <property type="nucleotide sequence ID" value="NZ_LMTR01000028.1"/>
</dbReference>
<evidence type="ECO:0000313" key="8">
    <source>
        <dbReference type="Proteomes" id="UP000059074"/>
    </source>
</evidence>
<dbReference type="GO" id="GO:0005737">
    <property type="term" value="C:cytoplasm"/>
    <property type="evidence" value="ECO:0007669"/>
    <property type="project" value="TreeGrafter"/>
</dbReference>
<keyword evidence="2 7" id="KW-0489">Methyltransferase</keyword>
<dbReference type="PROSITE" id="PS00092">
    <property type="entry name" value="N6_MTASE"/>
    <property type="match status" value="1"/>
</dbReference>
<keyword evidence="8" id="KW-1185">Reference proteome</keyword>
<evidence type="ECO:0000256" key="1">
    <source>
        <dbReference type="ARBA" id="ARBA00006594"/>
    </source>
</evidence>
<accession>A0A109BL35</accession>
<comment type="catalytic activity">
    <reaction evidence="4">
        <text>a 2'-deoxyadenosine in DNA + S-adenosyl-L-methionine = an N(6)-methyl-2'-deoxyadenosine in DNA + S-adenosyl-L-homocysteine + H(+)</text>
        <dbReference type="Rhea" id="RHEA:15197"/>
        <dbReference type="Rhea" id="RHEA-COMP:12418"/>
        <dbReference type="Rhea" id="RHEA-COMP:12419"/>
        <dbReference type="ChEBI" id="CHEBI:15378"/>
        <dbReference type="ChEBI" id="CHEBI:57856"/>
        <dbReference type="ChEBI" id="CHEBI:59789"/>
        <dbReference type="ChEBI" id="CHEBI:90615"/>
        <dbReference type="ChEBI" id="CHEBI:90616"/>
        <dbReference type="EC" id="2.1.1.72"/>
    </reaction>
</comment>
<gene>
    <name evidence="7" type="ORF">APY04_0795</name>
</gene>
<evidence type="ECO:0000256" key="5">
    <source>
        <dbReference type="RuleBase" id="RU362026"/>
    </source>
</evidence>
<reference evidence="7 8" key="1">
    <citation type="submission" date="2015-10" db="EMBL/GenBank/DDBJ databases">
        <title>Transcriptomic analysis of a linuron degrading triple-species bacterial consortium.</title>
        <authorList>
            <person name="Albers P."/>
        </authorList>
    </citation>
    <scope>NUCLEOTIDE SEQUENCE [LARGE SCALE GENOMIC DNA]</scope>
    <source>
        <strain evidence="7 8">WDL6</strain>
    </source>
</reference>
<keyword evidence="3 7" id="KW-0808">Transferase</keyword>
<dbReference type="EMBL" id="LMTR01000028">
    <property type="protein sequence ID" value="KWT70734.1"/>
    <property type="molecule type" value="Genomic_DNA"/>
</dbReference>
<organism evidence="7 8">
    <name type="scientific">Hyphomicrobium sulfonivorans</name>
    <dbReference type="NCBI Taxonomy" id="121290"/>
    <lineage>
        <taxon>Bacteria</taxon>
        <taxon>Pseudomonadati</taxon>
        <taxon>Pseudomonadota</taxon>
        <taxon>Alphaproteobacteria</taxon>
        <taxon>Hyphomicrobiales</taxon>
        <taxon>Hyphomicrobiaceae</taxon>
        <taxon>Hyphomicrobium</taxon>
    </lineage>
</organism>
<dbReference type="PRINTS" id="PR00508">
    <property type="entry name" value="S21N4MTFRASE"/>
</dbReference>
<dbReference type="EC" id="2.1.1.-" evidence="5"/>
<dbReference type="SUPFAM" id="SSF53335">
    <property type="entry name" value="S-adenosyl-L-methionine-dependent methyltransferases"/>
    <property type="match status" value="1"/>
</dbReference>
<evidence type="ECO:0000313" key="7">
    <source>
        <dbReference type="EMBL" id="KWT70734.1"/>
    </source>
</evidence>
<dbReference type="InterPro" id="IPR002052">
    <property type="entry name" value="DNA_methylase_N6_adenine_CS"/>
</dbReference>
<dbReference type="PATRIC" id="fig|121290.4.peg.3486"/>
<dbReference type="GO" id="GO:0032259">
    <property type="term" value="P:methylation"/>
    <property type="evidence" value="ECO:0007669"/>
    <property type="project" value="UniProtKB-KW"/>
</dbReference>